<evidence type="ECO:0000313" key="3">
    <source>
        <dbReference type="Proteomes" id="UP000278962"/>
    </source>
</evidence>
<proteinExistence type="predicted"/>
<dbReference type="RefSeq" id="WP_121247922.1">
    <property type="nucleotide sequence ID" value="NZ_RBIL01000001.1"/>
</dbReference>
<dbReference type="EMBL" id="RBIL01000001">
    <property type="protein sequence ID" value="RKQ90828.1"/>
    <property type="molecule type" value="Genomic_DNA"/>
</dbReference>
<dbReference type="Gene3D" id="1.10.10.10">
    <property type="entry name" value="Winged helix-like DNA-binding domain superfamily/Winged helix DNA-binding domain"/>
    <property type="match status" value="1"/>
</dbReference>
<evidence type="ECO:0000313" key="2">
    <source>
        <dbReference type="EMBL" id="RKQ90828.1"/>
    </source>
</evidence>
<keyword evidence="3" id="KW-1185">Reference proteome</keyword>
<reference evidence="2 3" key="1">
    <citation type="submission" date="2018-10" db="EMBL/GenBank/DDBJ databases">
        <title>Genomic Encyclopedia of Archaeal and Bacterial Type Strains, Phase II (KMG-II): from individual species to whole genera.</title>
        <authorList>
            <person name="Goeker M."/>
        </authorList>
    </citation>
    <scope>NUCLEOTIDE SEQUENCE [LARGE SCALE GENOMIC DNA]</scope>
    <source>
        <strain evidence="2 3">DSM 14954</strain>
    </source>
</reference>
<gene>
    <name evidence="2" type="ORF">C8N24_0643</name>
</gene>
<sequence length="901" mass="99800">MTVRHRALTYPTLPVLRSANGAGLIHPDDRRYGSLLVGGQGSGKTAAMLRTYLNDIRDENAAVVVLDPKSELSRLCLQLTPPDTPKRVWFLDLGHPAFGMSPLRLRDSEPLPLQATAIADNIVAALLDINENQLFQSSRRYLYHAVIGSLALAVKRDRRARFEDVYQLLLPSKADLRTVVYQACADTPDLDQTAEFFRTELPQDLGLAGSATAQRLDAPRNKVSGLTGVPPLRRFFNHTSDVALADIVEARDILIVDANMAAIGAENSKACMHFVLRMLHTQLQRQVRRPESERPRVALLADEAHYLASTDNVVDQIATHRAAGLDVTFGLQYLAQLGSGSEHQEKIRKGVINLLQSRFLFRLGDHGDAEEAVRIAMAVYSTMIRDDPDSRARLRVTPEQILNLPVHHCLASWIAGGTRAASFIGQTFPFPSGANDTWARVHLERLHTTVGPYPEVLASTLGSSTDHERAAVVQRPSVKAIERAASEPDEPEPTPSRPAPRVERAASAPASTPEISPVLRVVGREPYDADRERPTEPAPQALAELAFIDRINEVKPPEHKPPSEHLPRLYEADYAILALLDRVGVALPSLIGRAAMPGREPKSVRHRLNKLYEHGLIARAAIGISDRTAADGRLPSLCSLTRFGMEAAQKRLPPAIHPQREWRQGEQRRAASVPHDLHALSWAIELHRVVGDLATDYWRTPRYATGRYPVPQIGNGHKRHPITVAELDVAEGHAYLDVPEFREIKPDLSLELRVPSTRLIFDLLVELDLTGRPSYNKDKLLAYDAFLTGWALSHRRFAGLGTRPVVLFVFRDLRAALACAREADALLRGRIGPMGRPAIEWSFPGRQHLFFAAEPDVYHGSLRAFALHSENGDEPARTDDDRLPVRTVELLSRTVVGAADR</sequence>
<dbReference type="InterPro" id="IPR027417">
    <property type="entry name" value="P-loop_NTPase"/>
</dbReference>
<dbReference type="SUPFAM" id="SSF52540">
    <property type="entry name" value="P-loop containing nucleoside triphosphate hydrolases"/>
    <property type="match status" value="1"/>
</dbReference>
<dbReference type="Gene3D" id="3.40.50.300">
    <property type="entry name" value="P-loop containing nucleotide triphosphate hydrolases"/>
    <property type="match status" value="1"/>
</dbReference>
<dbReference type="OrthoDB" id="5240369at2"/>
<accession>A0A660L6Z5</accession>
<comment type="caution">
    <text evidence="2">The sequence shown here is derived from an EMBL/GenBank/DDBJ whole genome shotgun (WGS) entry which is preliminary data.</text>
</comment>
<dbReference type="InterPro" id="IPR036388">
    <property type="entry name" value="WH-like_DNA-bd_sf"/>
</dbReference>
<name>A0A660L6Z5_9ACTN</name>
<organism evidence="2 3">
    <name type="scientific">Solirubrobacter pauli</name>
    <dbReference type="NCBI Taxonomy" id="166793"/>
    <lineage>
        <taxon>Bacteria</taxon>
        <taxon>Bacillati</taxon>
        <taxon>Actinomycetota</taxon>
        <taxon>Thermoleophilia</taxon>
        <taxon>Solirubrobacterales</taxon>
        <taxon>Solirubrobacteraceae</taxon>
        <taxon>Solirubrobacter</taxon>
    </lineage>
</organism>
<evidence type="ECO:0000256" key="1">
    <source>
        <dbReference type="SAM" id="MobiDB-lite"/>
    </source>
</evidence>
<dbReference type="Proteomes" id="UP000278962">
    <property type="component" value="Unassembled WGS sequence"/>
</dbReference>
<feature type="region of interest" description="Disordered" evidence="1">
    <location>
        <begin position="482"/>
        <end position="521"/>
    </location>
</feature>
<dbReference type="AlphaFoldDB" id="A0A660L6Z5"/>
<protein>
    <submittedName>
        <fullName evidence="2">Type IV secretion system coupling TraD/TrwB family protein</fullName>
    </submittedName>
</protein>